<dbReference type="InterPro" id="IPR050300">
    <property type="entry name" value="GDXG_lipolytic_enzyme"/>
</dbReference>
<dbReference type="InterPro" id="IPR029058">
    <property type="entry name" value="AB_hydrolase_fold"/>
</dbReference>
<dbReference type="GO" id="GO:0004806">
    <property type="term" value="F:triacylglycerol lipase activity"/>
    <property type="evidence" value="ECO:0007669"/>
    <property type="project" value="TreeGrafter"/>
</dbReference>
<evidence type="ECO:0000256" key="2">
    <source>
        <dbReference type="ARBA" id="ARBA00022801"/>
    </source>
</evidence>
<dbReference type="Gene3D" id="3.40.50.1820">
    <property type="entry name" value="alpha/beta hydrolase"/>
    <property type="match status" value="1"/>
</dbReference>
<evidence type="ECO:0000256" key="3">
    <source>
        <dbReference type="SAM" id="SignalP"/>
    </source>
</evidence>
<comment type="similarity">
    <text evidence="1">Belongs to the 'GDXG' lipolytic enzyme family.</text>
</comment>
<dbReference type="Proteomes" id="UP000240009">
    <property type="component" value="Unassembled WGS sequence"/>
</dbReference>
<dbReference type="PANTHER" id="PTHR48081:SF30">
    <property type="entry name" value="ACETYL-HYDROLASE LIPR-RELATED"/>
    <property type="match status" value="1"/>
</dbReference>
<dbReference type="SUPFAM" id="SSF53474">
    <property type="entry name" value="alpha/beta-Hydrolases"/>
    <property type="match status" value="1"/>
</dbReference>
<keyword evidence="2" id="KW-0378">Hydrolase</keyword>
<protein>
    <submittedName>
        <fullName evidence="5">Lipase</fullName>
    </submittedName>
</protein>
<proteinExistence type="inferred from homology"/>
<evidence type="ECO:0000259" key="4">
    <source>
        <dbReference type="Pfam" id="PF20434"/>
    </source>
</evidence>
<sequence length="294" mass="32415">MKRMLLSIAALLLIQQAIFAEGKQLKDVPYGEHPRQVLDFYQAESDSPTPVVFYIHGGGWQGGDKKTNPKAFLDNGISVVAINYRYVKQAVEEGVTPPVKAPLEDAARALQFVRSKAGEWNLDKERIGATGGSAGACSSLWLAFHDDMADPKSDDPIARESTRLFCAAVNGAQVSLDPKQLREWMPNYRYGAHAFGLPNLDVVMEKREEVMPWIKEYSPYSLVSKDDPPIALFYGGEVPKLGSSPKDPTHSGVMGLTLAEKLKEVGVDVYLKVPGVEKPEYNSSTEYLIAKLKK</sequence>
<accession>A0A2S8F015</accession>
<dbReference type="OrthoDB" id="265201at2"/>
<comment type="caution">
    <text evidence="5">The sequence shown here is derived from an EMBL/GenBank/DDBJ whole genome shotgun (WGS) entry which is preliminary data.</text>
</comment>
<dbReference type="RefSeq" id="WP_105359304.1">
    <property type="nucleotide sequence ID" value="NZ_PUIA01000085.1"/>
</dbReference>
<evidence type="ECO:0000256" key="1">
    <source>
        <dbReference type="ARBA" id="ARBA00010515"/>
    </source>
</evidence>
<reference evidence="5 6" key="1">
    <citation type="submission" date="2018-02" db="EMBL/GenBank/DDBJ databases">
        <title>Comparative genomes isolates from brazilian mangrove.</title>
        <authorList>
            <person name="Araujo J.E."/>
            <person name="Taketani R.G."/>
            <person name="Silva M.C.P."/>
            <person name="Loureco M.V."/>
            <person name="Andreote F.D."/>
        </authorList>
    </citation>
    <scope>NUCLEOTIDE SEQUENCE [LARGE SCALE GENOMIC DNA]</scope>
    <source>
        <strain evidence="5 6">HEX-2 MGV</strain>
    </source>
</reference>
<gene>
    <name evidence="5" type="ORF">C5Y96_25510</name>
</gene>
<feature type="signal peptide" evidence="3">
    <location>
        <begin position="1"/>
        <end position="20"/>
    </location>
</feature>
<evidence type="ECO:0000313" key="5">
    <source>
        <dbReference type="EMBL" id="PQO25264.1"/>
    </source>
</evidence>
<name>A0A2S8F015_9BACT</name>
<feature type="domain" description="BD-FAE-like" evidence="4">
    <location>
        <begin position="38"/>
        <end position="236"/>
    </location>
</feature>
<dbReference type="InterPro" id="IPR049492">
    <property type="entry name" value="BD-FAE-like_dom"/>
</dbReference>
<dbReference type="EMBL" id="PUIA01000085">
    <property type="protein sequence ID" value="PQO25264.1"/>
    <property type="molecule type" value="Genomic_DNA"/>
</dbReference>
<keyword evidence="3" id="KW-0732">Signal</keyword>
<dbReference type="Pfam" id="PF20434">
    <property type="entry name" value="BD-FAE"/>
    <property type="match status" value="1"/>
</dbReference>
<feature type="chain" id="PRO_5015454593" evidence="3">
    <location>
        <begin position="21"/>
        <end position="294"/>
    </location>
</feature>
<dbReference type="AlphaFoldDB" id="A0A2S8F015"/>
<dbReference type="PANTHER" id="PTHR48081">
    <property type="entry name" value="AB HYDROLASE SUPERFAMILY PROTEIN C4A8.06C"/>
    <property type="match status" value="1"/>
</dbReference>
<evidence type="ECO:0000313" key="6">
    <source>
        <dbReference type="Proteomes" id="UP000240009"/>
    </source>
</evidence>
<organism evidence="5 6">
    <name type="scientific">Blastopirellula marina</name>
    <dbReference type="NCBI Taxonomy" id="124"/>
    <lineage>
        <taxon>Bacteria</taxon>
        <taxon>Pseudomonadati</taxon>
        <taxon>Planctomycetota</taxon>
        <taxon>Planctomycetia</taxon>
        <taxon>Pirellulales</taxon>
        <taxon>Pirellulaceae</taxon>
        <taxon>Blastopirellula</taxon>
    </lineage>
</organism>